<protein>
    <recommendedName>
        <fullName evidence="2">histidine kinase</fullName>
        <ecNumber evidence="2">2.7.13.3</ecNumber>
    </recommendedName>
</protein>
<evidence type="ECO:0000259" key="8">
    <source>
        <dbReference type="PROSITE" id="PS50109"/>
    </source>
</evidence>
<dbReference type="Pfam" id="PF02518">
    <property type="entry name" value="HATPase_c"/>
    <property type="match status" value="1"/>
</dbReference>
<dbReference type="PROSITE" id="PS50110">
    <property type="entry name" value="RESPONSE_REGULATORY"/>
    <property type="match status" value="1"/>
</dbReference>
<evidence type="ECO:0000256" key="7">
    <source>
        <dbReference type="SAM" id="Phobius"/>
    </source>
</evidence>
<dbReference type="InterPro" id="IPR005467">
    <property type="entry name" value="His_kinase_dom"/>
</dbReference>
<feature type="domain" description="Response regulatory" evidence="9">
    <location>
        <begin position="586"/>
        <end position="703"/>
    </location>
</feature>
<feature type="modified residue" description="4-aspartylphosphate" evidence="6">
    <location>
        <position position="635"/>
    </location>
</feature>
<evidence type="ECO:0000313" key="11">
    <source>
        <dbReference type="Proteomes" id="UP000000852"/>
    </source>
</evidence>
<evidence type="ECO:0000256" key="1">
    <source>
        <dbReference type="ARBA" id="ARBA00000085"/>
    </source>
</evidence>
<sequence length="705" mass="79195">MKPNYTRLLARKIILTFLTIVIVLAIAALFVRNNITRQLAETAELAANINLQLNPEETLQLLHQAEDDFQQSLTHINGPKTSDYKFKLGLVFNKIDTLLKIHADTSQLSDVQAIQVRQWYQKKIQLSDRLVGLKRNFDSLLTAYAEFNTRADEKNAPIITNRIKTSEKKVKANTDTVSKVVPVERKGLFGRLKDAISNKNNDGKILEISHNNSTNTIENTLKEIIAVQKTENVKKLKQLQAHYLKLLSMQRELITLNAHISNELERIVTDLKEINYNMASDLKTMALKNYQQTSTLLNKFYLAALCLIILFAILLILFITQLNRAELLLRGENERAVKIAQQKMDLLLNMSHEIRNPLTAIKGFLYIFGKTNLSERQTEMLESIKSSSDMLLRTLNDTLDAGKMENSDLKIECDPFNPDYIINQVMESMSYSAAKKQLGFQYHFKGNKEALVLGDSFRLKQILVNLLSNAIKYTNKGGITLNAELLTGETTMLQVDVTDTGEGISAEQQVNLFSKYYQTSSSKEQIGTGLGLFICKQLVEMQGGKISVKSISGTGTTFSFFIPYKKNEIAADRQVQDPISLLNGLNILAVDDNELNLMFLKVMMAKWNVKFQQASNGRAALEIINKHPVDLVLTDLQMPELDGKQLLSAIRALAKPLNQLPVIVISGTSEPADEQLLLKQGFSGLVGKPFIETELIAQLVKALKT</sequence>
<dbReference type="PANTHER" id="PTHR43047">
    <property type="entry name" value="TWO-COMPONENT HISTIDINE PROTEIN KINASE"/>
    <property type="match status" value="1"/>
</dbReference>
<dbReference type="HOGENOM" id="CLU_000445_114_15_10"/>
<keyword evidence="7" id="KW-0472">Membrane</keyword>
<dbReference type="CDD" id="cd17546">
    <property type="entry name" value="REC_hyHK_CKI1_RcsC-like"/>
    <property type="match status" value="1"/>
</dbReference>
<keyword evidence="11" id="KW-1185">Reference proteome</keyword>
<organism evidence="10 11">
    <name type="scientific">Pedobacter heparinus (strain ATCC 13125 / DSM 2366 / CIP 104194 / JCM 7457 / NBRC 12017 / NCIMB 9290 / NRRL B-14731 / HIM 762-3)</name>
    <dbReference type="NCBI Taxonomy" id="485917"/>
    <lineage>
        <taxon>Bacteria</taxon>
        <taxon>Pseudomonadati</taxon>
        <taxon>Bacteroidota</taxon>
        <taxon>Sphingobacteriia</taxon>
        <taxon>Sphingobacteriales</taxon>
        <taxon>Sphingobacteriaceae</taxon>
        <taxon>Pedobacter</taxon>
    </lineage>
</organism>
<gene>
    <name evidence="10" type="ordered locus">Phep_3182</name>
</gene>
<keyword evidence="7" id="KW-0812">Transmembrane</keyword>
<dbReference type="EMBL" id="CP001681">
    <property type="protein sequence ID" value="ACU05377.1"/>
    <property type="molecule type" value="Genomic_DNA"/>
</dbReference>
<dbReference type="FunFam" id="3.30.565.10:FF:000010">
    <property type="entry name" value="Sensor histidine kinase RcsC"/>
    <property type="match status" value="1"/>
</dbReference>
<dbReference type="GO" id="GO:0009927">
    <property type="term" value="F:histidine phosphotransfer kinase activity"/>
    <property type="evidence" value="ECO:0007669"/>
    <property type="project" value="TreeGrafter"/>
</dbReference>
<dbReference type="PANTHER" id="PTHR43047:SF72">
    <property type="entry name" value="OSMOSENSING HISTIDINE PROTEIN KINASE SLN1"/>
    <property type="match status" value="1"/>
</dbReference>
<evidence type="ECO:0000256" key="6">
    <source>
        <dbReference type="PROSITE-ProRule" id="PRU00169"/>
    </source>
</evidence>
<dbReference type="InterPro" id="IPR011006">
    <property type="entry name" value="CheY-like_superfamily"/>
</dbReference>
<dbReference type="InterPro" id="IPR001789">
    <property type="entry name" value="Sig_transdc_resp-reg_receiver"/>
</dbReference>
<dbReference type="SMART" id="SM00448">
    <property type="entry name" value="REC"/>
    <property type="match status" value="1"/>
</dbReference>
<proteinExistence type="predicted"/>
<feature type="transmembrane region" description="Helical" evidence="7">
    <location>
        <begin position="12"/>
        <end position="31"/>
    </location>
</feature>
<evidence type="ECO:0000313" key="10">
    <source>
        <dbReference type="EMBL" id="ACU05377.1"/>
    </source>
</evidence>
<dbReference type="Pfam" id="PF00512">
    <property type="entry name" value="HisKA"/>
    <property type="match status" value="1"/>
</dbReference>
<dbReference type="SUPFAM" id="SSF47384">
    <property type="entry name" value="Homodimeric domain of signal transducing histidine kinase"/>
    <property type="match status" value="1"/>
</dbReference>
<dbReference type="SUPFAM" id="SSF55874">
    <property type="entry name" value="ATPase domain of HSP90 chaperone/DNA topoisomerase II/histidine kinase"/>
    <property type="match status" value="1"/>
</dbReference>
<dbReference type="SMART" id="SM00388">
    <property type="entry name" value="HisKA"/>
    <property type="match status" value="1"/>
</dbReference>
<dbReference type="STRING" id="485917.Phep_3182"/>
<feature type="domain" description="Histidine kinase" evidence="8">
    <location>
        <begin position="349"/>
        <end position="566"/>
    </location>
</feature>
<dbReference type="InterPro" id="IPR003661">
    <property type="entry name" value="HisK_dim/P_dom"/>
</dbReference>
<dbReference type="InterPro" id="IPR004358">
    <property type="entry name" value="Sig_transdc_His_kin-like_C"/>
</dbReference>
<evidence type="ECO:0000259" key="9">
    <source>
        <dbReference type="PROSITE" id="PS50110"/>
    </source>
</evidence>
<keyword evidence="7" id="KW-1133">Transmembrane helix</keyword>
<dbReference type="OrthoDB" id="711632at2"/>
<accession>C6Y3F2</accession>
<dbReference type="CDD" id="cd16922">
    <property type="entry name" value="HATPase_EvgS-ArcB-TorS-like"/>
    <property type="match status" value="1"/>
</dbReference>
<dbReference type="SMART" id="SM00387">
    <property type="entry name" value="HATPase_c"/>
    <property type="match status" value="1"/>
</dbReference>
<dbReference type="PROSITE" id="PS50109">
    <property type="entry name" value="HIS_KIN"/>
    <property type="match status" value="1"/>
</dbReference>
<feature type="transmembrane region" description="Helical" evidence="7">
    <location>
        <begin position="300"/>
        <end position="320"/>
    </location>
</feature>
<dbReference type="GO" id="GO:0005524">
    <property type="term" value="F:ATP binding"/>
    <property type="evidence" value="ECO:0007669"/>
    <property type="project" value="UniProtKB-KW"/>
</dbReference>
<dbReference type="Pfam" id="PF00072">
    <property type="entry name" value="Response_reg"/>
    <property type="match status" value="1"/>
</dbReference>
<name>C6Y3F2_PEDHD</name>
<dbReference type="Gene3D" id="1.10.287.130">
    <property type="match status" value="1"/>
</dbReference>
<evidence type="ECO:0000256" key="3">
    <source>
        <dbReference type="ARBA" id="ARBA00022553"/>
    </source>
</evidence>
<dbReference type="GO" id="GO:0005886">
    <property type="term" value="C:plasma membrane"/>
    <property type="evidence" value="ECO:0007669"/>
    <property type="project" value="TreeGrafter"/>
</dbReference>
<dbReference type="AlphaFoldDB" id="C6Y3F2"/>
<dbReference type="InterPro" id="IPR036097">
    <property type="entry name" value="HisK_dim/P_sf"/>
</dbReference>
<keyword evidence="5" id="KW-0418">Kinase</keyword>
<dbReference type="CDD" id="cd00082">
    <property type="entry name" value="HisKA"/>
    <property type="match status" value="1"/>
</dbReference>
<dbReference type="RefSeq" id="WP_015808986.1">
    <property type="nucleotide sequence ID" value="NC_013061.1"/>
</dbReference>
<evidence type="ECO:0000256" key="2">
    <source>
        <dbReference type="ARBA" id="ARBA00012438"/>
    </source>
</evidence>
<keyword evidence="10" id="KW-0067">ATP-binding</keyword>
<dbReference type="Gene3D" id="3.40.50.2300">
    <property type="match status" value="1"/>
</dbReference>
<dbReference type="Proteomes" id="UP000000852">
    <property type="component" value="Chromosome"/>
</dbReference>
<dbReference type="PRINTS" id="PR00344">
    <property type="entry name" value="BCTRLSENSOR"/>
</dbReference>
<dbReference type="EC" id="2.7.13.3" evidence="2"/>
<dbReference type="Gene3D" id="3.30.565.10">
    <property type="entry name" value="Histidine kinase-like ATPase, C-terminal domain"/>
    <property type="match status" value="1"/>
</dbReference>
<keyword evidence="10" id="KW-0547">Nucleotide-binding</keyword>
<dbReference type="InterPro" id="IPR003594">
    <property type="entry name" value="HATPase_dom"/>
</dbReference>
<keyword evidence="3 6" id="KW-0597">Phosphoprotein</keyword>
<evidence type="ECO:0000256" key="5">
    <source>
        <dbReference type="ARBA" id="ARBA00022777"/>
    </source>
</evidence>
<dbReference type="KEGG" id="phe:Phep_3182"/>
<keyword evidence="4" id="KW-0808">Transferase</keyword>
<dbReference type="InterPro" id="IPR036890">
    <property type="entry name" value="HATPase_C_sf"/>
</dbReference>
<evidence type="ECO:0000256" key="4">
    <source>
        <dbReference type="ARBA" id="ARBA00022679"/>
    </source>
</evidence>
<dbReference type="eggNOG" id="COG2205">
    <property type="taxonomic scope" value="Bacteria"/>
</dbReference>
<reference evidence="10 11" key="1">
    <citation type="journal article" date="2009" name="Stand. Genomic Sci.">
        <title>Complete genome sequence of Pedobacter heparinus type strain (HIM 762-3).</title>
        <authorList>
            <person name="Han C."/>
            <person name="Spring S."/>
            <person name="Lapidus A."/>
            <person name="Del Rio T.G."/>
            <person name="Tice H."/>
            <person name="Copeland A."/>
            <person name="Cheng J.F."/>
            <person name="Lucas S."/>
            <person name="Chen F."/>
            <person name="Nolan M."/>
            <person name="Bruce D."/>
            <person name="Goodwin L."/>
            <person name="Pitluck S."/>
            <person name="Ivanova N."/>
            <person name="Mavromatis K."/>
            <person name="Mikhailova N."/>
            <person name="Pati A."/>
            <person name="Chen A."/>
            <person name="Palaniappan K."/>
            <person name="Land M."/>
            <person name="Hauser L."/>
            <person name="Chang Y.J."/>
            <person name="Jeffries C.C."/>
            <person name="Saunders E."/>
            <person name="Chertkov O."/>
            <person name="Brettin T."/>
            <person name="Goker M."/>
            <person name="Rohde M."/>
            <person name="Bristow J."/>
            <person name="Eisen J.A."/>
            <person name="Markowitz V."/>
            <person name="Hugenholtz P."/>
            <person name="Kyrpides N.C."/>
            <person name="Klenk H.P."/>
            <person name="Detter J.C."/>
        </authorList>
    </citation>
    <scope>NUCLEOTIDE SEQUENCE [LARGE SCALE GENOMIC DNA]</scope>
    <source>
        <strain evidence="11">ATCC 13125 / DSM 2366 / CIP 104194 / JCM 7457 / NBRC 12017 / NCIMB 9290 / NRRL B-14731 / HIM 762-3</strain>
    </source>
</reference>
<dbReference type="GO" id="GO:0000155">
    <property type="term" value="F:phosphorelay sensor kinase activity"/>
    <property type="evidence" value="ECO:0007669"/>
    <property type="project" value="InterPro"/>
</dbReference>
<comment type="catalytic activity">
    <reaction evidence="1">
        <text>ATP + protein L-histidine = ADP + protein N-phospho-L-histidine.</text>
        <dbReference type="EC" id="2.7.13.3"/>
    </reaction>
</comment>
<dbReference type="SUPFAM" id="SSF52172">
    <property type="entry name" value="CheY-like"/>
    <property type="match status" value="1"/>
</dbReference>
<dbReference type="eggNOG" id="COG0784">
    <property type="taxonomic scope" value="Bacteria"/>
</dbReference>